<dbReference type="CDD" id="cd09124">
    <property type="entry name" value="PLDc_like_TrmB_middle"/>
    <property type="match status" value="1"/>
</dbReference>
<dbReference type="Proteomes" id="UP000736583">
    <property type="component" value="Unassembled WGS sequence"/>
</dbReference>
<proteinExistence type="predicted"/>
<organism evidence="2 3">
    <name type="scientific">Clostridium simiarum</name>
    <dbReference type="NCBI Taxonomy" id="2841506"/>
    <lineage>
        <taxon>Bacteria</taxon>
        <taxon>Bacillati</taxon>
        <taxon>Bacillota</taxon>
        <taxon>Clostridia</taxon>
        <taxon>Eubacteriales</taxon>
        <taxon>Clostridiaceae</taxon>
        <taxon>Clostridium</taxon>
    </lineage>
</organism>
<protein>
    <recommendedName>
        <fullName evidence="1">Transcription regulator TrmB N-terminal domain-containing protein</fullName>
    </recommendedName>
</protein>
<dbReference type="Pfam" id="PF01978">
    <property type="entry name" value="TrmB"/>
    <property type="match status" value="1"/>
</dbReference>
<comment type="caution">
    <text evidence="2">The sequence shown here is derived from an EMBL/GenBank/DDBJ whole genome shotgun (WGS) entry which is preliminary data.</text>
</comment>
<keyword evidence="3" id="KW-1185">Reference proteome</keyword>
<dbReference type="PANTHER" id="PTHR34293:SF1">
    <property type="entry name" value="HTH-TYPE TRANSCRIPTIONAL REGULATOR TRMBL2"/>
    <property type="match status" value="1"/>
</dbReference>
<name>A0ABS6F2G0_9CLOT</name>
<dbReference type="InterPro" id="IPR002831">
    <property type="entry name" value="Tscrpt_reg_TrmB_N"/>
</dbReference>
<evidence type="ECO:0000259" key="1">
    <source>
        <dbReference type="Pfam" id="PF01978"/>
    </source>
</evidence>
<accession>A0ABS6F2G0</accession>
<dbReference type="RefSeq" id="WP_216457227.1">
    <property type="nucleotide sequence ID" value="NZ_JAHLQL010000004.1"/>
</dbReference>
<dbReference type="EMBL" id="JAHLQL010000004">
    <property type="protein sequence ID" value="MBU5592443.1"/>
    <property type="molecule type" value="Genomic_DNA"/>
</dbReference>
<dbReference type="PANTHER" id="PTHR34293">
    <property type="entry name" value="HTH-TYPE TRANSCRIPTIONAL REGULATOR TRMBL2"/>
    <property type="match status" value="1"/>
</dbReference>
<feature type="domain" description="Transcription regulator TrmB N-terminal" evidence="1">
    <location>
        <begin position="5"/>
        <end position="72"/>
    </location>
</feature>
<gene>
    <name evidence="2" type="ORF">KQI89_11815</name>
</gene>
<reference evidence="2 3" key="1">
    <citation type="submission" date="2021-06" db="EMBL/GenBank/DDBJ databases">
        <authorList>
            <person name="Sun Q."/>
            <person name="Li D."/>
        </authorList>
    </citation>
    <scope>NUCLEOTIDE SEQUENCE [LARGE SCALE GENOMIC DNA]</scope>
    <source>
        <strain evidence="2 3">MSJ-4</strain>
    </source>
</reference>
<evidence type="ECO:0000313" key="2">
    <source>
        <dbReference type="EMBL" id="MBU5592443.1"/>
    </source>
</evidence>
<sequence length="260" mass="29393">MIEELKKIGLTELEGKCYLSLYENPNQTGYEVAKNISSSRSNVYAALNSLYKKGACQVMEGKNTTYSAVSVEELLSKLRLEFKQSATLLQRELKKKERSTYDFYNTQGIEPIQSVIKRSIAHAKKSVLADIWPQDMPLFLPLLEQAESKGLEVVLVTFEPVETTLKNIFVDLKSGGNEENEISDFSLLFDQEKAIIGSLDDRLIPSAVETKHPAIIQKVLSAFHHDLVMNQLNKDFGSEFIAKYGKNFEKIFEATQTKIK</sequence>
<evidence type="ECO:0000313" key="3">
    <source>
        <dbReference type="Proteomes" id="UP000736583"/>
    </source>
</evidence>
<dbReference type="InterPro" id="IPR051797">
    <property type="entry name" value="TrmB-like"/>
</dbReference>